<dbReference type="Proteomes" id="UP000054549">
    <property type="component" value="Unassembled WGS sequence"/>
</dbReference>
<keyword evidence="15 21" id="KW-0472">Membrane</keyword>
<evidence type="ECO:0000313" key="23">
    <source>
        <dbReference type="EMBL" id="KIL68543.1"/>
    </source>
</evidence>
<dbReference type="InParanoid" id="A0A0C2XHW8"/>
<dbReference type="OrthoDB" id="6510177at2759"/>
<evidence type="ECO:0000313" key="24">
    <source>
        <dbReference type="Proteomes" id="UP000054549"/>
    </source>
</evidence>
<sequence>MLSILHWFRSFAQTCFLRFGLHCATHQIRVILISCVVITSLFYPALALYSSSQPLSLSLIDVFVARNSASDFHAYNDLGDLWSGYDALKVHQDAVSRVKCGAARALRVERLLIRNHVMDDTSAVNRHLILFTLALEKRLNDSLLAGHHPCLKREDGQCFVISPTLFWKDRDAILADANVVKTLNTSHNVMIDGITITPKMVLAGRASSGHRVGTSSFDFAAFLALTYFFPESDCLSTLEHSSWKQTVQDALANEADVRFQPQEPSLIALEYDPGHSHNMTGTGLATFVNLAYICFFVYVVWSVRRMDAVHSRLGVTFTALVEITVSTITSLSVCALVGFKITMVPWELLPIVIVFVGAENMFNLVDAVGRTSVTLTVKQRVAEGLSRAGTSNTLKVVTYNTILGLIAAFSGGAVRQFCVFATVVLVAHWFLAHTFFITVLSIDIQRLELEELLQHDPTVVTRAHKKPEAPESLPSNRWRRLMSSTQALLRGRAVTNISLLMLLAITATLYYMTYFSSLSVHDAQPHNPSSSAMPWVKSPALAIPAKYTTAWNIWRNLNPTQRPLLHLRIEMPATVALLPNLDLPNRPQRVKSLSIRSHFHLIFWLLKIMVLPIAGTTSMLWFLLLHLLKDAELLEAQRNRDGPDSTHLDSGSNEFEARVSFSPLPRGFSSDIELIASSKDGQIVASVGLNNELMVWFARQTSLLTIDVEEVLTTIKVSSAQVTITSITLDEFGEYLAVGTKSGDIAVWNLGHGTVQLLHLLRLDKTTAGIADLRCLYATPIALEKPTSPDSTHSTRTIIMARLDNGSVIKWTIDDDPIWSYVLPAHTASVSKALLCSVDPDDTLLVAFVFDDGCVELVDGQKGEAFLGPRCCFQVGGTDDMITEIYICRLKLRGNTRSVMAVTTESGKVSLWDVNSQDQLCEIGCNSKPRQPRIIQGQRETCQSCGSLPLENFSLVFAVEEDIKFYRLLLYDQVRYCTCSSKLQQRSSYENINRSTRGDTTALQSSEAPRSRGLSSLEKTSFPVSGHGIYPRRPSEGTRRSSEILMVPFPGEDHESIHIPGANVSKSHVQRTSNPPLRNYSLVHLMDVPCGKGKWELASRKIIGVRRKERLKQKMANASAGQRPSACGLPISTLDRWELWTFDFTTLHFQATILSAILCKEVIEPPSQRLHIPRMPFTRVSSFVVTSIYALAGFGNTIGLFTFSNA</sequence>
<keyword evidence="12" id="KW-0333">Golgi apparatus</keyword>
<comment type="function">
    <text evidence="19">Escort protein required for cholesterol as well as lipid homeostasis. Regulates export of the SCAP-SREBP complex from the endoplasmic reticulum to the Golgi upon low cholesterol, thereby regulating the processing of sterol regulatory element-binding proteins (SREBPs) SREBF1/SREBP1 and SREBF2/SREBP2. At high sterol concentrations, formation of a ternary complex with INSIG (INSIG1 or INSIG2) leads to mask the ER export signal in SCAP, promoting retention of the complex in the endoplasmic reticulum. Low sterol concentrations trigger release of INSIG, a conformational change in the SSD domain of SCAP, unmasking of the ER export signal, promoting recruitment into COPII-coated vesicles and transport of the SCAP-SREBP to the Golgi: in the Golgi, SREBPs are then processed, releasing the transcription factor fragment of SREBPs from the membrane, its import into the nucleus and up-regulation of LDLR, INSIG1 and the mevalonate pathway. Binds cholesterol via its SSD domain.</text>
</comment>
<dbReference type="InterPro" id="IPR030225">
    <property type="entry name" value="SCAP"/>
</dbReference>
<reference evidence="23 24" key="1">
    <citation type="submission" date="2014-04" db="EMBL/GenBank/DDBJ databases">
        <title>Evolutionary Origins and Diversification of the Mycorrhizal Mutualists.</title>
        <authorList>
            <consortium name="DOE Joint Genome Institute"/>
            <consortium name="Mycorrhizal Genomics Consortium"/>
            <person name="Kohler A."/>
            <person name="Kuo A."/>
            <person name="Nagy L.G."/>
            <person name="Floudas D."/>
            <person name="Copeland A."/>
            <person name="Barry K.W."/>
            <person name="Cichocki N."/>
            <person name="Veneault-Fourrey C."/>
            <person name="LaButti K."/>
            <person name="Lindquist E.A."/>
            <person name="Lipzen A."/>
            <person name="Lundell T."/>
            <person name="Morin E."/>
            <person name="Murat C."/>
            <person name="Riley R."/>
            <person name="Ohm R."/>
            <person name="Sun H."/>
            <person name="Tunlid A."/>
            <person name="Henrissat B."/>
            <person name="Grigoriev I.V."/>
            <person name="Hibbett D.S."/>
            <person name="Martin F."/>
        </authorList>
    </citation>
    <scope>NUCLEOTIDE SEQUENCE [LARGE SCALE GENOMIC DNA]</scope>
    <source>
        <strain evidence="23 24">Koide BX008</strain>
    </source>
</reference>
<dbReference type="PANTHER" id="PTHR46378:SF1">
    <property type="entry name" value="STEROL REGULATORY ELEMENT-BINDING PROTEIN CLEAVAGE-ACTIVATING PROTEIN"/>
    <property type="match status" value="1"/>
</dbReference>
<evidence type="ECO:0000256" key="9">
    <source>
        <dbReference type="ARBA" id="ARBA00022737"/>
    </source>
</evidence>
<evidence type="ECO:0000256" key="12">
    <source>
        <dbReference type="ARBA" id="ARBA00023034"/>
    </source>
</evidence>
<feature type="transmembrane region" description="Helical" evidence="21">
    <location>
        <begin position="420"/>
        <end position="442"/>
    </location>
</feature>
<keyword evidence="17" id="KW-0325">Glycoprotein</keyword>
<evidence type="ECO:0000256" key="7">
    <source>
        <dbReference type="ARBA" id="ARBA00022574"/>
    </source>
</evidence>
<feature type="transmembrane region" description="Helical" evidence="21">
    <location>
        <begin position="28"/>
        <end position="49"/>
    </location>
</feature>
<keyword evidence="16" id="KW-1207">Sterol metabolism</keyword>
<dbReference type="SMART" id="SM00320">
    <property type="entry name" value="WD40"/>
    <property type="match status" value="4"/>
</dbReference>
<evidence type="ECO:0000256" key="21">
    <source>
        <dbReference type="SAM" id="Phobius"/>
    </source>
</evidence>
<feature type="transmembrane region" description="Helical" evidence="21">
    <location>
        <begin position="283"/>
        <end position="301"/>
    </location>
</feature>
<evidence type="ECO:0000256" key="11">
    <source>
        <dbReference type="ARBA" id="ARBA00022989"/>
    </source>
</evidence>
<dbReference type="GO" id="GO:0000139">
    <property type="term" value="C:Golgi membrane"/>
    <property type="evidence" value="ECO:0007669"/>
    <property type="project" value="UniProtKB-SubCell"/>
</dbReference>
<dbReference type="PROSITE" id="PS50156">
    <property type="entry name" value="SSD"/>
    <property type="match status" value="1"/>
</dbReference>
<evidence type="ECO:0000256" key="19">
    <source>
        <dbReference type="ARBA" id="ARBA00045958"/>
    </source>
</evidence>
<dbReference type="InterPro" id="IPR036322">
    <property type="entry name" value="WD40_repeat_dom_sf"/>
</dbReference>
<dbReference type="GO" id="GO:0005789">
    <property type="term" value="C:endoplasmic reticulum membrane"/>
    <property type="evidence" value="ECO:0007669"/>
    <property type="project" value="UniProtKB-SubCell"/>
</dbReference>
<evidence type="ECO:0000256" key="8">
    <source>
        <dbReference type="ARBA" id="ARBA00022692"/>
    </source>
</evidence>
<evidence type="ECO:0000256" key="18">
    <source>
        <dbReference type="ARBA" id="ARBA00023221"/>
    </source>
</evidence>
<dbReference type="AlphaFoldDB" id="A0A0C2XHW8"/>
<evidence type="ECO:0000256" key="20">
    <source>
        <dbReference type="SAM" id="MobiDB-lite"/>
    </source>
</evidence>
<evidence type="ECO:0000256" key="2">
    <source>
        <dbReference type="ARBA" id="ARBA00004557"/>
    </source>
</evidence>
<dbReference type="GO" id="GO:0032936">
    <property type="term" value="C:SREBP-SCAP complex"/>
    <property type="evidence" value="ECO:0007669"/>
    <property type="project" value="TreeGrafter"/>
</dbReference>
<evidence type="ECO:0000256" key="14">
    <source>
        <dbReference type="ARBA" id="ARBA00023121"/>
    </source>
</evidence>
<keyword evidence="11 21" id="KW-1133">Transmembrane helix</keyword>
<dbReference type="GO" id="GO:0012507">
    <property type="term" value="C:ER to Golgi transport vesicle membrane"/>
    <property type="evidence" value="ECO:0007669"/>
    <property type="project" value="UniProtKB-SubCell"/>
</dbReference>
<dbReference type="STRING" id="946122.A0A0C2XHW8"/>
<name>A0A0C2XHW8_AMAMK</name>
<dbReference type="GO" id="GO:0008203">
    <property type="term" value="P:cholesterol metabolic process"/>
    <property type="evidence" value="ECO:0007669"/>
    <property type="project" value="UniProtKB-KW"/>
</dbReference>
<keyword evidence="14" id="KW-0446">Lipid-binding</keyword>
<evidence type="ECO:0000256" key="17">
    <source>
        <dbReference type="ARBA" id="ARBA00023180"/>
    </source>
</evidence>
<keyword evidence="9" id="KW-0677">Repeat</keyword>
<evidence type="ECO:0000256" key="4">
    <source>
        <dbReference type="ARBA" id="ARBA00007410"/>
    </source>
</evidence>
<feature type="domain" description="SSD" evidence="22">
    <location>
        <begin position="284"/>
        <end position="442"/>
    </location>
</feature>
<evidence type="ECO:0000256" key="13">
    <source>
        <dbReference type="ARBA" id="ARBA00023098"/>
    </source>
</evidence>
<evidence type="ECO:0000256" key="16">
    <source>
        <dbReference type="ARBA" id="ARBA00023166"/>
    </source>
</evidence>
<keyword evidence="10" id="KW-0256">Endoplasmic reticulum</keyword>
<dbReference type="GO" id="GO:0032933">
    <property type="term" value="P:SREBP signaling pathway"/>
    <property type="evidence" value="ECO:0007669"/>
    <property type="project" value="InterPro"/>
</dbReference>
<feature type="compositionally biased region" description="Polar residues" evidence="20">
    <location>
        <begin position="988"/>
        <end position="1023"/>
    </location>
</feature>
<dbReference type="Gene3D" id="2.130.10.10">
    <property type="entry name" value="YVTN repeat-like/Quinoprotein amine dehydrogenase"/>
    <property type="match status" value="1"/>
</dbReference>
<dbReference type="GO" id="GO:0032934">
    <property type="term" value="F:sterol binding"/>
    <property type="evidence" value="ECO:0007669"/>
    <property type="project" value="InterPro"/>
</dbReference>
<dbReference type="InterPro" id="IPR015943">
    <property type="entry name" value="WD40/YVTN_repeat-like_dom_sf"/>
</dbReference>
<dbReference type="InterPro" id="IPR053958">
    <property type="entry name" value="HMGCR/SNAP/NPC1-like_SSD"/>
</dbReference>
<protein>
    <recommendedName>
        <fullName evidence="5">Sterol regulatory element-binding protein cleavage-activating protein</fullName>
    </recommendedName>
</protein>
<dbReference type="EMBL" id="KN818228">
    <property type="protein sequence ID" value="KIL68543.1"/>
    <property type="molecule type" value="Genomic_DNA"/>
</dbReference>
<keyword evidence="6" id="KW-0153">Cholesterol metabolism</keyword>
<comment type="subcellular location">
    <subcellularLocation>
        <location evidence="2">Cytoplasmic vesicle</location>
        <location evidence="2">COPII-coated vesicle membrane</location>
        <topology evidence="2">Multi-pass membrane protein</topology>
    </subcellularLocation>
    <subcellularLocation>
        <location evidence="1">Endoplasmic reticulum membrane</location>
        <topology evidence="1">Multi-pass membrane protein</topology>
    </subcellularLocation>
    <subcellularLocation>
        <location evidence="3">Golgi apparatus membrane</location>
        <topology evidence="3">Multi-pass membrane protein</topology>
    </subcellularLocation>
</comment>
<dbReference type="InterPro" id="IPR001680">
    <property type="entry name" value="WD40_rpt"/>
</dbReference>
<feature type="transmembrane region" description="Helical" evidence="21">
    <location>
        <begin position="601"/>
        <end position="628"/>
    </location>
</feature>
<keyword evidence="13" id="KW-0443">Lipid metabolism</keyword>
<evidence type="ECO:0000256" key="6">
    <source>
        <dbReference type="ARBA" id="ARBA00022548"/>
    </source>
</evidence>
<feature type="transmembrane region" description="Helical" evidence="21">
    <location>
        <begin position="313"/>
        <end position="338"/>
    </location>
</feature>
<dbReference type="PANTHER" id="PTHR46378">
    <property type="entry name" value="STEROL REGULATORY ELEMENT-BINDING PROTEIN CLEAVAGE-ACTIVATING PROTEIN"/>
    <property type="match status" value="1"/>
</dbReference>
<keyword evidence="8 21" id="KW-0812">Transmembrane</keyword>
<evidence type="ECO:0000256" key="3">
    <source>
        <dbReference type="ARBA" id="ARBA00004653"/>
    </source>
</evidence>
<dbReference type="SUPFAM" id="SSF50978">
    <property type="entry name" value="WD40 repeat-like"/>
    <property type="match status" value="1"/>
</dbReference>
<proteinExistence type="inferred from homology"/>
<dbReference type="Pfam" id="PF12349">
    <property type="entry name" value="Sterol-sensing"/>
    <property type="match status" value="1"/>
</dbReference>
<dbReference type="HOGENOM" id="CLU_003290_0_0_1"/>
<keyword evidence="24" id="KW-1185">Reference proteome</keyword>
<feature type="transmembrane region" description="Helical" evidence="21">
    <location>
        <begin position="1183"/>
        <end position="1203"/>
    </location>
</feature>
<dbReference type="GO" id="GO:0045540">
    <property type="term" value="P:regulation of cholesterol biosynthetic process"/>
    <property type="evidence" value="ECO:0007669"/>
    <property type="project" value="TreeGrafter"/>
</dbReference>
<feature type="region of interest" description="Disordered" evidence="20">
    <location>
        <begin position="988"/>
        <end position="1041"/>
    </location>
</feature>
<keyword evidence="18" id="KW-0753">Steroid metabolism</keyword>
<gene>
    <name evidence="23" type="ORF">M378DRAFT_158350</name>
</gene>
<dbReference type="InterPro" id="IPR000731">
    <property type="entry name" value="SSD"/>
</dbReference>
<feature type="transmembrane region" description="Helical" evidence="21">
    <location>
        <begin position="344"/>
        <end position="362"/>
    </location>
</feature>
<evidence type="ECO:0000256" key="5">
    <source>
        <dbReference type="ARBA" id="ARBA00019541"/>
    </source>
</evidence>
<dbReference type="SUPFAM" id="SSF82866">
    <property type="entry name" value="Multidrug efflux transporter AcrB transmembrane domain"/>
    <property type="match status" value="1"/>
</dbReference>
<evidence type="ECO:0000256" key="1">
    <source>
        <dbReference type="ARBA" id="ARBA00004477"/>
    </source>
</evidence>
<organism evidence="23 24">
    <name type="scientific">Amanita muscaria (strain Koide BX008)</name>
    <dbReference type="NCBI Taxonomy" id="946122"/>
    <lineage>
        <taxon>Eukaryota</taxon>
        <taxon>Fungi</taxon>
        <taxon>Dikarya</taxon>
        <taxon>Basidiomycota</taxon>
        <taxon>Agaricomycotina</taxon>
        <taxon>Agaricomycetes</taxon>
        <taxon>Agaricomycetidae</taxon>
        <taxon>Agaricales</taxon>
        <taxon>Pluteineae</taxon>
        <taxon>Amanitaceae</taxon>
        <taxon>Amanita</taxon>
    </lineage>
</organism>
<evidence type="ECO:0000256" key="15">
    <source>
        <dbReference type="ARBA" id="ARBA00023136"/>
    </source>
</evidence>
<evidence type="ECO:0000259" key="22">
    <source>
        <dbReference type="PROSITE" id="PS50156"/>
    </source>
</evidence>
<evidence type="ECO:0000256" key="10">
    <source>
        <dbReference type="ARBA" id="ARBA00022824"/>
    </source>
</evidence>
<comment type="similarity">
    <text evidence="4">Belongs to the WD repeat SCAP family.</text>
</comment>
<keyword evidence="7" id="KW-0853">WD repeat</keyword>
<feature type="transmembrane region" description="Helical" evidence="21">
    <location>
        <begin position="487"/>
        <end position="512"/>
    </location>
</feature>
<accession>A0A0C2XHW8</accession>